<dbReference type="EC" id="1.15.1.1" evidence="3"/>
<dbReference type="InterPro" id="IPR036423">
    <property type="entry name" value="SOD-like_Cu/Zn_dom_sf"/>
</dbReference>
<evidence type="ECO:0000256" key="3">
    <source>
        <dbReference type="RuleBase" id="RU000393"/>
    </source>
</evidence>
<accession>A0A841Q4W4</accession>
<dbReference type="Gene3D" id="2.60.40.200">
    <property type="entry name" value="Superoxide dismutase, copper/zinc binding domain"/>
    <property type="match status" value="1"/>
</dbReference>
<dbReference type="PROSITE" id="PS51257">
    <property type="entry name" value="PROKAR_LIPOPROTEIN"/>
    <property type="match status" value="1"/>
</dbReference>
<feature type="region of interest" description="Disordered" evidence="4">
    <location>
        <begin position="171"/>
        <end position="194"/>
    </location>
</feature>
<keyword evidence="7" id="KW-1185">Reference proteome</keyword>
<evidence type="ECO:0000259" key="5">
    <source>
        <dbReference type="Pfam" id="PF00080"/>
    </source>
</evidence>
<comment type="catalytic activity">
    <reaction evidence="3">
        <text>2 superoxide + 2 H(+) = H2O2 + O2</text>
        <dbReference type="Rhea" id="RHEA:20696"/>
        <dbReference type="ChEBI" id="CHEBI:15378"/>
        <dbReference type="ChEBI" id="CHEBI:15379"/>
        <dbReference type="ChEBI" id="CHEBI:16240"/>
        <dbReference type="ChEBI" id="CHEBI:18421"/>
        <dbReference type="EC" id="1.15.1.1"/>
    </reaction>
</comment>
<sequence length="194" mass="20769">MIRYVSSFFLVLLVILSSCNDKSRSPLEIDIYNPEGDSLGTATLSEQAEGVKIKLNITGLEPGFHAIHIHEFPKCEGPDFKSAGNHFNPDSKLHGLMHPEGAHVGDMPNVEAAEDGKIDGEVTVEKATLADDKYSLLKGEGTSLVIHESQDNGMSQPAGDAGARVACGKITLAEDDKDQSPTNPAETGPEEEEK</sequence>
<dbReference type="CDD" id="cd00305">
    <property type="entry name" value="Cu-Zn_Superoxide_Dismutase"/>
    <property type="match status" value="1"/>
</dbReference>
<evidence type="ECO:0000256" key="2">
    <source>
        <dbReference type="ARBA" id="ARBA00024900"/>
    </source>
</evidence>
<name>A0A841Q4W4_9BACI</name>
<keyword evidence="3" id="KW-0479">Metal-binding</keyword>
<comment type="function">
    <text evidence="2">Destroys radicals which are normally produced within the cells and which are toxic to biological systems. May play a role in favoring mycobacterial survival in phagocytes.</text>
</comment>
<dbReference type="GO" id="GO:0005507">
    <property type="term" value="F:copper ion binding"/>
    <property type="evidence" value="ECO:0007669"/>
    <property type="project" value="InterPro"/>
</dbReference>
<dbReference type="EMBL" id="JACHGH010000005">
    <property type="protein sequence ID" value="MBB6453417.1"/>
    <property type="molecule type" value="Genomic_DNA"/>
</dbReference>
<comment type="cofactor">
    <cofactor evidence="3">
        <name>Zn(2+)</name>
        <dbReference type="ChEBI" id="CHEBI:29105"/>
    </cofactor>
    <text evidence="3">Binds 1 zinc ion per subunit.</text>
</comment>
<proteinExistence type="inferred from homology"/>
<evidence type="ECO:0000313" key="6">
    <source>
        <dbReference type="EMBL" id="MBB6453417.1"/>
    </source>
</evidence>
<organism evidence="6 7">
    <name type="scientific">Salirhabdus euzebyi</name>
    <dbReference type="NCBI Taxonomy" id="394506"/>
    <lineage>
        <taxon>Bacteria</taxon>
        <taxon>Bacillati</taxon>
        <taxon>Bacillota</taxon>
        <taxon>Bacilli</taxon>
        <taxon>Bacillales</taxon>
        <taxon>Bacillaceae</taxon>
        <taxon>Salirhabdus</taxon>
    </lineage>
</organism>
<keyword evidence="3" id="KW-0186">Copper</keyword>
<evidence type="ECO:0000256" key="1">
    <source>
        <dbReference type="ARBA" id="ARBA00010457"/>
    </source>
</evidence>
<keyword evidence="3 6" id="KW-0560">Oxidoreductase</keyword>
<dbReference type="InterPro" id="IPR001424">
    <property type="entry name" value="SOD_Cu_Zn_dom"/>
</dbReference>
<protein>
    <recommendedName>
        <fullName evidence="3">Superoxide dismutase [Cu-Zn]</fullName>
        <ecNumber evidence="3">1.15.1.1</ecNumber>
    </recommendedName>
</protein>
<gene>
    <name evidence="6" type="ORF">HNQ94_001866</name>
</gene>
<dbReference type="SUPFAM" id="SSF49329">
    <property type="entry name" value="Cu,Zn superoxide dismutase-like"/>
    <property type="match status" value="1"/>
</dbReference>
<dbReference type="GO" id="GO:0004784">
    <property type="term" value="F:superoxide dismutase activity"/>
    <property type="evidence" value="ECO:0007669"/>
    <property type="project" value="UniProtKB-EC"/>
</dbReference>
<dbReference type="Pfam" id="PF00080">
    <property type="entry name" value="Sod_Cu"/>
    <property type="match status" value="1"/>
</dbReference>
<evidence type="ECO:0000256" key="4">
    <source>
        <dbReference type="SAM" id="MobiDB-lite"/>
    </source>
</evidence>
<comment type="caution">
    <text evidence="6">The sequence shown here is derived from an EMBL/GenBank/DDBJ whole genome shotgun (WGS) entry which is preliminary data.</text>
</comment>
<dbReference type="AlphaFoldDB" id="A0A841Q4W4"/>
<dbReference type="PANTHER" id="PTHR10003">
    <property type="entry name" value="SUPEROXIDE DISMUTASE CU-ZN -RELATED"/>
    <property type="match status" value="1"/>
</dbReference>
<keyword evidence="3" id="KW-0862">Zinc</keyword>
<feature type="domain" description="Superoxide dismutase copper/zinc binding" evidence="5">
    <location>
        <begin position="40"/>
        <end position="170"/>
    </location>
</feature>
<comment type="similarity">
    <text evidence="1 3">Belongs to the Cu-Zn superoxide dismutase family.</text>
</comment>
<dbReference type="InterPro" id="IPR024134">
    <property type="entry name" value="SOD_Cu/Zn_/chaperone"/>
</dbReference>
<comment type="cofactor">
    <cofactor evidence="3">
        <name>Cu cation</name>
        <dbReference type="ChEBI" id="CHEBI:23378"/>
    </cofactor>
    <text evidence="3">Binds 1 copper ion per subunit.</text>
</comment>
<reference evidence="6 7" key="1">
    <citation type="submission" date="2020-08" db="EMBL/GenBank/DDBJ databases">
        <title>Genomic Encyclopedia of Type Strains, Phase IV (KMG-IV): sequencing the most valuable type-strain genomes for metagenomic binning, comparative biology and taxonomic classification.</title>
        <authorList>
            <person name="Goeker M."/>
        </authorList>
    </citation>
    <scope>NUCLEOTIDE SEQUENCE [LARGE SCALE GENOMIC DNA]</scope>
    <source>
        <strain evidence="6 7">DSM 19612</strain>
    </source>
</reference>
<dbReference type="InterPro" id="IPR018152">
    <property type="entry name" value="SOD_Cu/Zn_BS"/>
</dbReference>
<dbReference type="RefSeq" id="WP_174497828.1">
    <property type="nucleotide sequence ID" value="NZ_CADDWK010000020.1"/>
</dbReference>
<evidence type="ECO:0000313" key="7">
    <source>
        <dbReference type="Proteomes" id="UP000581688"/>
    </source>
</evidence>
<dbReference type="PROSITE" id="PS00332">
    <property type="entry name" value="SOD_CU_ZN_2"/>
    <property type="match status" value="1"/>
</dbReference>
<dbReference type="Proteomes" id="UP000581688">
    <property type="component" value="Unassembled WGS sequence"/>
</dbReference>